<feature type="region of interest" description="Disordered" evidence="4">
    <location>
        <begin position="63"/>
        <end position="140"/>
    </location>
</feature>
<reference evidence="6" key="3">
    <citation type="submission" date="2020-02" db="EMBL/GenBank/DDBJ databases">
        <authorList>
            <person name="Matsumoto Y."/>
            <person name="Motooka D."/>
            <person name="Nakamura S."/>
        </authorList>
    </citation>
    <scope>NUCLEOTIDE SEQUENCE</scope>
    <source>
        <strain evidence="6">JCM 6377</strain>
    </source>
</reference>
<dbReference type="RefSeq" id="WP_097938095.1">
    <property type="nucleotide sequence ID" value="NZ_BLKS01000001.1"/>
</dbReference>
<keyword evidence="2 5" id="KW-0472">Membrane</keyword>
<sequence>MRFRKQTPPELNGDHVDDTVETGSADVDALTLAEQAEAEAAEAEAIAAAARARARALRLRREAEAGKNGAAIKTNGAEKPDEDAIVGDDETAVVGDDETTDGQDENTDGERADDDVDTADDTVPATVEEPAKEKDGPQRRGIRIPLPTWKGVAGTLTVLIIGALLAGCAYMYWFHRQAQAEQDRRAEFEAAARQGVVTLMSLDYNHAKEDVQRIIDSSTGQFKTDFEATAEDFVRVANESKAVTETNVTSTAVESMTEDTATVIVAATSRVTNAAGANQEPRAWRLSVNLARDGGQLKLSKVEFVP</sequence>
<dbReference type="GO" id="GO:0016020">
    <property type="term" value="C:membrane"/>
    <property type="evidence" value="ECO:0007669"/>
    <property type="project" value="UniProtKB-SubCell"/>
</dbReference>
<evidence type="ECO:0000256" key="3">
    <source>
        <dbReference type="SAM" id="Coils"/>
    </source>
</evidence>
<dbReference type="PANTHER" id="PTHR37042">
    <property type="entry name" value="OUTER MEMBRANE PROTEIN RV1973"/>
    <property type="match status" value="1"/>
</dbReference>
<dbReference type="EMBL" id="PDCP01000003">
    <property type="protein sequence ID" value="PEG42312.1"/>
    <property type="molecule type" value="Genomic_DNA"/>
</dbReference>
<feature type="compositionally biased region" description="Basic and acidic residues" evidence="4">
    <location>
        <begin position="129"/>
        <end position="138"/>
    </location>
</feature>
<reference evidence="7 8" key="1">
    <citation type="submission" date="2017-10" db="EMBL/GenBank/DDBJ databases">
        <title>The new phylogeny of genus Mycobacterium.</title>
        <authorList>
            <person name="Tortoli E."/>
            <person name="Trovato A."/>
            <person name="Cirillo D.M."/>
        </authorList>
    </citation>
    <scope>NUCLEOTIDE SEQUENCE [LARGE SCALE GENOMIC DNA]</scope>
    <source>
        <strain evidence="7 8">CCUG37673</strain>
    </source>
</reference>
<accession>A0A2A7NDW3</accession>
<feature type="region of interest" description="Disordered" evidence="4">
    <location>
        <begin position="1"/>
        <end position="25"/>
    </location>
</feature>
<dbReference type="Proteomes" id="UP000220914">
    <property type="component" value="Unassembled WGS sequence"/>
</dbReference>
<feature type="coiled-coil region" evidence="3">
    <location>
        <begin position="33"/>
        <end position="60"/>
    </location>
</feature>
<proteinExistence type="predicted"/>
<dbReference type="Proteomes" id="UP000465302">
    <property type="component" value="Unassembled WGS sequence"/>
</dbReference>
<evidence type="ECO:0000256" key="5">
    <source>
        <dbReference type="SAM" id="Phobius"/>
    </source>
</evidence>
<reference evidence="6 9" key="2">
    <citation type="journal article" date="2019" name="Emerg. Microbes Infect.">
        <title>Comprehensive subspecies identification of 175 nontuberculous mycobacteria species based on 7547 genomic profiles.</title>
        <authorList>
            <person name="Matsumoto Y."/>
            <person name="Kinjo T."/>
            <person name="Motooka D."/>
            <person name="Nabeya D."/>
            <person name="Jung N."/>
            <person name="Uechi K."/>
            <person name="Horii T."/>
            <person name="Iida T."/>
            <person name="Fujita J."/>
            <person name="Nakamura S."/>
        </authorList>
    </citation>
    <scope>NUCLEOTIDE SEQUENCE [LARGE SCALE GENOMIC DNA]</scope>
    <source>
        <strain evidence="6 9">JCM 6377</strain>
    </source>
</reference>
<keyword evidence="3" id="KW-0175">Coiled coil</keyword>
<keyword evidence="8" id="KW-1185">Reference proteome</keyword>
<evidence type="ECO:0000256" key="1">
    <source>
        <dbReference type="ARBA" id="ARBA00004370"/>
    </source>
</evidence>
<feature type="transmembrane region" description="Helical" evidence="5">
    <location>
        <begin position="149"/>
        <end position="173"/>
    </location>
</feature>
<name>A0A2A7NDW3_MYCAG</name>
<dbReference type="OrthoDB" id="4774723at2"/>
<evidence type="ECO:0000313" key="6">
    <source>
        <dbReference type="EMBL" id="GFG51164.1"/>
    </source>
</evidence>
<comment type="subcellular location">
    <subcellularLocation>
        <location evidence="1">Membrane</location>
    </subcellularLocation>
</comment>
<dbReference type="AlphaFoldDB" id="A0A2A7NDW3"/>
<evidence type="ECO:0000256" key="2">
    <source>
        <dbReference type="ARBA" id="ARBA00023136"/>
    </source>
</evidence>
<dbReference type="EMBL" id="BLKS01000001">
    <property type="protein sequence ID" value="GFG51164.1"/>
    <property type="molecule type" value="Genomic_DNA"/>
</dbReference>
<feature type="compositionally biased region" description="Acidic residues" evidence="4">
    <location>
        <begin position="80"/>
        <end position="120"/>
    </location>
</feature>
<comment type="caution">
    <text evidence="7">The sequence shown here is derived from an EMBL/GenBank/DDBJ whole genome shotgun (WGS) entry which is preliminary data.</text>
</comment>
<protein>
    <submittedName>
        <fullName evidence="6">Membrane protein</fullName>
    </submittedName>
</protein>
<keyword evidence="5" id="KW-0812">Transmembrane</keyword>
<organism evidence="7 8">
    <name type="scientific">Mycolicibacterium agri</name>
    <name type="common">Mycobacterium agri</name>
    <dbReference type="NCBI Taxonomy" id="36811"/>
    <lineage>
        <taxon>Bacteria</taxon>
        <taxon>Bacillati</taxon>
        <taxon>Actinomycetota</taxon>
        <taxon>Actinomycetes</taxon>
        <taxon>Mycobacteriales</taxon>
        <taxon>Mycobacteriaceae</taxon>
        <taxon>Mycolicibacterium</taxon>
    </lineage>
</organism>
<evidence type="ECO:0000256" key="4">
    <source>
        <dbReference type="SAM" id="MobiDB-lite"/>
    </source>
</evidence>
<evidence type="ECO:0000313" key="7">
    <source>
        <dbReference type="EMBL" id="PEG42312.1"/>
    </source>
</evidence>
<evidence type="ECO:0000313" key="9">
    <source>
        <dbReference type="Proteomes" id="UP000465302"/>
    </source>
</evidence>
<evidence type="ECO:0000313" key="8">
    <source>
        <dbReference type="Proteomes" id="UP000220914"/>
    </source>
</evidence>
<dbReference type="PANTHER" id="PTHR37042:SF4">
    <property type="entry name" value="OUTER MEMBRANE PROTEIN RV1973"/>
    <property type="match status" value="1"/>
</dbReference>
<gene>
    <name evidence="7" type="ORF">CQY20_02580</name>
    <name evidence="6" type="ORF">MAGR_26050</name>
</gene>
<keyword evidence="5" id="KW-1133">Transmembrane helix</keyword>